<sequence>MHRRTSPPDVAASNQRKLTHLRSQDPRLQTNPQRRRHTQTTRATTTPTTNTYPRRIIPRAKAGAQATTTTTTTSTAHWQRSACNAEEQPEQRALPVALDDEATTGRGPHNGPCLHHDAACARSRTAQPGVTTGSCEPRRVSTGARRGRGYSQASTLRDGSRLWGTRGTRHRVFFDGEGEDEDKDELEQGTRGVDDESGDVEGGGRRDDQREREAENEGRDGNGNDEGDGGVAGGVQSAKRGEAKGADGEDGKISSPRRRMGLGTQRTNATAQQSSVQLPPTPASISPFPIATRQSSTNCPRTMFALARRPGTECPDPIPDSPCGAYDTVCDLRQSLRAGVNDYGLVGDAKWGMERFASYGTDKAGSRYGPAIMGSRLWERVLGDGRATSQPRTGKGKGE</sequence>
<accession>A0ACB7JAC0</accession>
<organism evidence="1 2">
    <name type="scientific">Pleurotus cornucopiae</name>
    <name type="common">Cornucopia mushroom</name>
    <dbReference type="NCBI Taxonomy" id="5321"/>
    <lineage>
        <taxon>Eukaryota</taxon>
        <taxon>Fungi</taxon>
        <taxon>Dikarya</taxon>
        <taxon>Basidiomycota</taxon>
        <taxon>Agaricomycotina</taxon>
        <taxon>Agaricomycetes</taxon>
        <taxon>Agaricomycetidae</taxon>
        <taxon>Agaricales</taxon>
        <taxon>Pleurotineae</taxon>
        <taxon>Pleurotaceae</taxon>
        <taxon>Pleurotus</taxon>
    </lineage>
</organism>
<gene>
    <name evidence="1" type="ORF">CCMSSC00406_0009998</name>
</gene>
<keyword evidence="2" id="KW-1185">Reference proteome</keyword>
<evidence type="ECO:0000313" key="1">
    <source>
        <dbReference type="EMBL" id="KAG9227036.1"/>
    </source>
</evidence>
<evidence type="ECO:0000313" key="2">
    <source>
        <dbReference type="Proteomes" id="UP000824881"/>
    </source>
</evidence>
<dbReference type="EMBL" id="WQMT02000002">
    <property type="protein sequence ID" value="KAG9227036.1"/>
    <property type="molecule type" value="Genomic_DNA"/>
</dbReference>
<name>A0ACB7JAC0_PLECO</name>
<comment type="caution">
    <text evidence="1">The sequence shown here is derived from an EMBL/GenBank/DDBJ whole genome shotgun (WGS) entry which is preliminary data.</text>
</comment>
<dbReference type="Proteomes" id="UP000824881">
    <property type="component" value="Unassembled WGS sequence"/>
</dbReference>
<proteinExistence type="predicted"/>
<protein>
    <submittedName>
        <fullName evidence="1">Uncharacterized protein</fullName>
    </submittedName>
</protein>
<reference evidence="1 2" key="1">
    <citation type="journal article" date="2021" name="Appl. Environ. Microbiol.">
        <title>Genetic linkage and physical mapping for an oyster mushroom Pleurotus cornucopiae and QTL analysis for the trait cap color.</title>
        <authorList>
            <person name="Zhang Y."/>
            <person name="Gao W."/>
            <person name="Sonnenberg A."/>
            <person name="Chen Q."/>
            <person name="Zhang J."/>
            <person name="Huang C."/>
        </authorList>
    </citation>
    <scope>NUCLEOTIDE SEQUENCE [LARGE SCALE GENOMIC DNA]</scope>
    <source>
        <strain evidence="1">CCMSSC00406</strain>
    </source>
</reference>